<feature type="transmembrane region" description="Helical" evidence="1">
    <location>
        <begin position="67"/>
        <end position="87"/>
    </location>
</feature>
<dbReference type="Proteomes" id="UP001275084">
    <property type="component" value="Unassembled WGS sequence"/>
</dbReference>
<keyword evidence="1" id="KW-1133">Transmembrane helix</keyword>
<dbReference type="AlphaFoldDB" id="A0AAJ0HAI3"/>
<accession>A0AAJ0HAI3</accession>
<feature type="transmembrane region" description="Helical" evidence="1">
    <location>
        <begin position="157"/>
        <end position="179"/>
    </location>
</feature>
<dbReference type="EMBL" id="JAUIQD010000006">
    <property type="protein sequence ID" value="KAK3345956.1"/>
    <property type="molecule type" value="Genomic_DNA"/>
</dbReference>
<gene>
    <name evidence="2" type="ORF">B0T25DRAFT_266226</name>
</gene>
<keyword evidence="3" id="KW-1185">Reference proteome</keyword>
<reference evidence="2" key="1">
    <citation type="journal article" date="2023" name="Mol. Phylogenet. Evol.">
        <title>Genome-scale phylogeny and comparative genomics of the fungal order Sordariales.</title>
        <authorList>
            <person name="Hensen N."/>
            <person name="Bonometti L."/>
            <person name="Westerberg I."/>
            <person name="Brannstrom I.O."/>
            <person name="Guillou S."/>
            <person name="Cros-Aarteil S."/>
            <person name="Calhoun S."/>
            <person name="Haridas S."/>
            <person name="Kuo A."/>
            <person name="Mondo S."/>
            <person name="Pangilinan J."/>
            <person name="Riley R."/>
            <person name="LaButti K."/>
            <person name="Andreopoulos B."/>
            <person name="Lipzen A."/>
            <person name="Chen C."/>
            <person name="Yan M."/>
            <person name="Daum C."/>
            <person name="Ng V."/>
            <person name="Clum A."/>
            <person name="Steindorff A."/>
            <person name="Ohm R.A."/>
            <person name="Martin F."/>
            <person name="Silar P."/>
            <person name="Natvig D.O."/>
            <person name="Lalanne C."/>
            <person name="Gautier V."/>
            <person name="Ament-Velasquez S.L."/>
            <person name="Kruys A."/>
            <person name="Hutchinson M.I."/>
            <person name="Powell A.J."/>
            <person name="Barry K."/>
            <person name="Miller A.N."/>
            <person name="Grigoriev I.V."/>
            <person name="Debuchy R."/>
            <person name="Gladieux P."/>
            <person name="Hiltunen Thoren M."/>
            <person name="Johannesson H."/>
        </authorList>
    </citation>
    <scope>NUCLEOTIDE SEQUENCE</scope>
    <source>
        <strain evidence="2">CBS 955.72</strain>
    </source>
</reference>
<reference evidence="2" key="2">
    <citation type="submission" date="2023-06" db="EMBL/GenBank/DDBJ databases">
        <authorList>
            <consortium name="Lawrence Berkeley National Laboratory"/>
            <person name="Haridas S."/>
            <person name="Hensen N."/>
            <person name="Bonometti L."/>
            <person name="Westerberg I."/>
            <person name="Brannstrom I.O."/>
            <person name="Guillou S."/>
            <person name="Cros-Aarteil S."/>
            <person name="Calhoun S."/>
            <person name="Kuo A."/>
            <person name="Mondo S."/>
            <person name="Pangilinan J."/>
            <person name="Riley R."/>
            <person name="Labutti K."/>
            <person name="Andreopoulos B."/>
            <person name="Lipzen A."/>
            <person name="Chen C."/>
            <person name="Yanf M."/>
            <person name="Daum C."/>
            <person name="Ng V."/>
            <person name="Clum A."/>
            <person name="Steindorff A."/>
            <person name="Ohm R."/>
            <person name="Martin F."/>
            <person name="Silar P."/>
            <person name="Natvig D."/>
            <person name="Lalanne C."/>
            <person name="Gautier V."/>
            <person name="Ament-Velasquez S.L."/>
            <person name="Kruys A."/>
            <person name="Hutchinson M.I."/>
            <person name="Powell A.J."/>
            <person name="Barry K."/>
            <person name="Miller A.N."/>
            <person name="Grigoriev I.V."/>
            <person name="Debuchy R."/>
            <person name="Gladieux P."/>
            <person name="Thoren M.H."/>
            <person name="Johannesson H."/>
        </authorList>
    </citation>
    <scope>NUCLEOTIDE SEQUENCE</scope>
    <source>
        <strain evidence="2">CBS 955.72</strain>
    </source>
</reference>
<protein>
    <submittedName>
        <fullName evidence="2">Uncharacterized protein</fullName>
    </submittedName>
</protein>
<evidence type="ECO:0000256" key="1">
    <source>
        <dbReference type="SAM" id="Phobius"/>
    </source>
</evidence>
<name>A0AAJ0HAI3_9PEZI</name>
<proteinExistence type="predicted"/>
<keyword evidence="1" id="KW-0472">Membrane</keyword>
<evidence type="ECO:0000313" key="3">
    <source>
        <dbReference type="Proteomes" id="UP001275084"/>
    </source>
</evidence>
<keyword evidence="1" id="KW-0812">Transmembrane</keyword>
<sequence>MMADTQPTDDPLPRAGTWGTASEHGGAMLAIFNPWIAMRESLAKALENDDDGNPRIDQWRESKIQELSSVALTSALVSTLFCTAFTWPGASETIWSALACWYGGLLFSIASIATATQQSITLHRYRNTPKRLRRILKRQEADSWHLMRVFVWQIPVMMLRFGLYLYLIGLFIFLWHAAYQDGLWYPERLKIAWMFTGIGVFACVCHGLSVYFCYL</sequence>
<feature type="transmembrane region" description="Helical" evidence="1">
    <location>
        <begin position="191"/>
        <end position="214"/>
    </location>
</feature>
<feature type="transmembrane region" description="Helical" evidence="1">
    <location>
        <begin position="93"/>
        <end position="116"/>
    </location>
</feature>
<evidence type="ECO:0000313" key="2">
    <source>
        <dbReference type="EMBL" id="KAK3345956.1"/>
    </source>
</evidence>
<comment type="caution">
    <text evidence="2">The sequence shown here is derived from an EMBL/GenBank/DDBJ whole genome shotgun (WGS) entry which is preliminary data.</text>
</comment>
<organism evidence="2 3">
    <name type="scientific">Lasiosphaeria hispida</name>
    <dbReference type="NCBI Taxonomy" id="260671"/>
    <lineage>
        <taxon>Eukaryota</taxon>
        <taxon>Fungi</taxon>
        <taxon>Dikarya</taxon>
        <taxon>Ascomycota</taxon>
        <taxon>Pezizomycotina</taxon>
        <taxon>Sordariomycetes</taxon>
        <taxon>Sordariomycetidae</taxon>
        <taxon>Sordariales</taxon>
        <taxon>Lasiosphaeriaceae</taxon>
        <taxon>Lasiosphaeria</taxon>
    </lineage>
</organism>